<dbReference type="Pfam" id="PF25476">
    <property type="entry name" value="Ribosomal_L19e_C"/>
    <property type="match status" value="1"/>
</dbReference>
<accession>A0A1A6HDI7</accession>
<dbReference type="EMBL" id="LZPO01035662">
    <property type="protein sequence ID" value="OBS75702.1"/>
    <property type="molecule type" value="Genomic_DNA"/>
</dbReference>
<dbReference type="InterPro" id="IPR039547">
    <property type="entry name" value="Ribosomal_eL19"/>
</dbReference>
<dbReference type="Gene3D" id="1.10.1200.240">
    <property type="match status" value="1"/>
</dbReference>
<feature type="non-terminal residue" evidence="2">
    <location>
        <position position="83"/>
    </location>
</feature>
<reference evidence="2 3" key="1">
    <citation type="submission" date="2016-06" db="EMBL/GenBank/DDBJ databases">
        <title>The Draft Genome Sequence and Annotation of the Desert Woodrat Neotoma lepida.</title>
        <authorList>
            <person name="Campbell M."/>
            <person name="Oakeson K.F."/>
            <person name="Yandell M."/>
            <person name="Halpert J.R."/>
            <person name="Dearing D."/>
        </authorList>
    </citation>
    <scope>NUCLEOTIDE SEQUENCE [LARGE SCALE GENOMIC DNA]</scope>
    <source>
        <strain evidence="2">417</strain>
        <tissue evidence="2">Liver</tissue>
    </source>
</reference>
<dbReference type="InterPro" id="IPR057260">
    <property type="entry name" value="Ribosomal_L19e_C"/>
</dbReference>
<gene>
    <name evidence="2" type="ORF">A6R68_17846</name>
</gene>
<dbReference type="Proteomes" id="UP000092124">
    <property type="component" value="Unassembled WGS sequence"/>
</dbReference>
<dbReference type="GO" id="GO:0006412">
    <property type="term" value="P:translation"/>
    <property type="evidence" value="ECO:0007669"/>
    <property type="project" value="InterPro"/>
</dbReference>
<dbReference type="GO" id="GO:0003735">
    <property type="term" value="F:structural constituent of ribosome"/>
    <property type="evidence" value="ECO:0007669"/>
    <property type="project" value="InterPro"/>
</dbReference>
<dbReference type="InterPro" id="IPR035970">
    <property type="entry name" value="60S_ribosomal_eL19_sf"/>
</dbReference>
<proteinExistence type="predicted"/>
<dbReference type="InterPro" id="IPR000196">
    <property type="entry name" value="Ribosomal_eL19_dom"/>
</dbReference>
<dbReference type="GO" id="GO:0003723">
    <property type="term" value="F:RNA binding"/>
    <property type="evidence" value="ECO:0007669"/>
    <property type="project" value="InterPro"/>
</dbReference>
<dbReference type="OrthoDB" id="5407653at2759"/>
<organism evidence="2 3">
    <name type="scientific">Neotoma lepida</name>
    <name type="common">Desert woodrat</name>
    <dbReference type="NCBI Taxonomy" id="56216"/>
    <lineage>
        <taxon>Eukaryota</taxon>
        <taxon>Metazoa</taxon>
        <taxon>Chordata</taxon>
        <taxon>Craniata</taxon>
        <taxon>Vertebrata</taxon>
        <taxon>Euteleostomi</taxon>
        <taxon>Mammalia</taxon>
        <taxon>Eutheria</taxon>
        <taxon>Euarchontoglires</taxon>
        <taxon>Glires</taxon>
        <taxon>Rodentia</taxon>
        <taxon>Myomorpha</taxon>
        <taxon>Muroidea</taxon>
        <taxon>Cricetidae</taxon>
        <taxon>Neotominae</taxon>
        <taxon>Neotoma</taxon>
    </lineage>
</organism>
<keyword evidence="3" id="KW-1185">Reference proteome</keyword>
<comment type="caution">
    <text evidence="2">The sequence shown here is derived from an EMBL/GenBank/DDBJ whole genome shotgun (WGS) entry which is preliminary data.</text>
</comment>
<dbReference type="STRING" id="56216.A0A1A6HDI7"/>
<dbReference type="PANTHER" id="PTHR10722">
    <property type="entry name" value="60S RIBOSOMAL PROTEIN L19"/>
    <property type="match status" value="1"/>
</dbReference>
<dbReference type="SUPFAM" id="SSF48140">
    <property type="entry name" value="Ribosomal protein L19 (L19e)"/>
    <property type="match status" value="1"/>
</dbReference>
<evidence type="ECO:0000313" key="2">
    <source>
        <dbReference type="EMBL" id="OBS75702.1"/>
    </source>
</evidence>
<name>A0A1A6HDI7_NEOLE</name>
<feature type="domain" description="Large ribosomal subunit protein eL19" evidence="1">
    <location>
        <begin position="1"/>
        <end position="71"/>
    </location>
</feature>
<dbReference type="SMART" id="SM01416">
    <property type="entry name" value="Ribosomal_L19e"/>
    <property type="match status" value="1"/>
</dbReference>
<dbReference type="AlphaFoldDB" id="A0A1A6HDI7"/>
<evidence type="ECO:0000313" key="3">
    <source>
        <dbReference type="Proteomes" id="UP000092124"/>
    </source>
</evidence>
<protein>
    <recommendedName>
        <fullName evidence="1">Large ribosomal subunit protein eL19 domain-containing protein</fullName>
    </recommendedName>
</protein>
<dbReference type="GO" id="GO:0022625">
    <property type="term" value="C:cytosolic large ribosomal subunit"/>
    <property type="evidence" value="ECO:0007669"/>
    <property type="project" value="InterPro"/>
</dbReference>
<sequence length="83" mass="9915">MGIGKWNGTGNARMPEKVTWMRRMWILPHLLRRNHESRKTDRHMYYSLYPKVKGTVFKNKQILMEHIHKLKADKAGKKLLADQ</sequence>
<evidence type="ECO:0000259" key="1">
    <source>
        <dbReference type="SMART" id="SM01416"/>
    </source>
</evidence>